<proteinExistence type="predicted"/>
<gene>
    <name evidence="1" type="ORF">SAMN05444851_1227</name>
</gene>
<evidence type="ECO:0000313" key="2">
    <source>
        <dbReference type="Proteomes" id="UP000199650"/>
    </source>
</evidence>
<organism evidence="1 2">
    <name type="scientific">Aliiroseovarius sediminilitoris</name>
    <dbReference type="NCBI Taxonomy" id="1173584"/>
    <lineage>
        <taxon>Bacteria</taxon>
        <taxon>Pseudomonadati</taxon>
        <taxon>Pseudomonadota</taxon>
        <taxon>Alphaproteobacteria</taxon>
        <taxon>Rhodobacterales</taxon>
        <taxon>Paracoccaceae</taxon>
        <taxon>Aliiroseovarius</taxon>
    </lineage>
</organism>
<sequence>MPGAQSIKRPANRIMMRRRVSRYQSVQGLAFHEVVWEECFWKVLVTHRTQEAAN</sequence>
<dbReference type="EMBL" id="FOJB01000001">
    <property type="protein sequence ID" value="SEW07286.1"/>
    <property type="molecule type" value="Genomic_DNA"/>
</dbReference>
<evidence type="ECO:0000313" key="1">
    <source>
        <dbReference type="EMBL" id="SEW07286.1"/>
    </source>
</evidence>
<protein>
    <submittedName>
        <fullName evidence="1">Uncharacterized protein</fullName>
    </submittedName>
</protein>
<name>A0A1I0NZD2_9RHOB</name>
<dbReference type="Proteomes" id="UP000199650">
    <property type="component" value="Unassembled WGS sequence"/>
</dbReference>
<keyword evidence="2" id="KW-1185">Reference proteome</keyword>
<reference evidence="1 2" key="1">
    <citation type="submission" date="2016-10" db="EMBL/GenBank/DDBJ databases">
        <authorList>
            <person name="de Groot N.N."/>
        </authorList>
    </citation>
    <scope>NUCLEOTIDE SEQUENCE [LARGE SCALE GENOMIC DNA]</scope>
    <source>
        <strain evidence="1 2">DSM 29439</strain>
    </source>
</reference>
<accession>A0A1I0NZD2</accession>
<dbReference type="AlphaFoldDB" id="A0A1I0NZD2"/>